<accession>A0ABU1XU71</accession>
<sequence length="69" mass="7466">MGGGETYVGARLTPPRHPSARWRRLSTAEGWSSILIFVPALKIKVGPSVRWGDGSKFSAVSAEQQQKAV</sequence>
<gene>
    <name evidence="1" type="ORF">J2W68_001030</name>
</gene>
<protein>
    <submittedName>
        <fullName evidence="1">Uncharacterized protein</fullName>
    </submittedName>
</protein>
<dbReference type="Proteomes" id="UP001256588">
    <property type="component" value="Unassembled WGS sequence"/>
</dbReference>
<comment type="caution">
    <text evidence="1">The sequence shown here is derived from an EMBL/GenBank/DDBJ whole genome shotgun (WGS) entry which is preliminary data.</text>
</comment>
<reference evidence="1 2" key="1">
    <citation type="submission" date="2023-07" db="EMBL/GenBank/DDBJ databases">
        <title>Sorghum-associated microbial communities from plants grown in Nebraska, USA.</title>
        <authorList>
            <person name="Schachtman D."/>
        </authorList>
    </citation>
    <scope>NUCLEOTIDE SEQUENCE [LARGE SCALE GENOMIC DNA]</scope>
    <source>
        <strain evidence="1 2">4099</strain>
    </source>
</reference>
<keyword evidence="2" id="KW-1185">Reference proteome</keyword>
<proteinExistence type="predicted"/>
<organism evidence="1 2">
    <name type="scientific">Luteimonas terrae</name>
    <dbReference type="NCBI Taxonomy" id="1530191"/>
    <lineage>
        <taxon>Bacteria</taxon>
        <taxon>Pseudomonadati</taxon>
        <taxon>Pseudomonadota</taxon>
        <taxon>Gammaproteobacteria</taxon>
        <taxon>Lysobacterales</taxon>
        <taxon>Lysobacteraceae</taxon>
        <taxon>Luteimonas</taxon>
    </lineage>
</organism>
<dbReference type="EMBL" id="JAVDWO010000003">
    <property type="protein sequence ID" value="MDR7192322.1"/>
    <property type="molecule type" value="Genomic_DNA"/>
</dbReference>
<evidence type="ECO:0000313" key="2">
    <source>
        <dbReference type="Proteomes" id="UP001256588"/>
    </source>
</evidence>
<name>A0ABU1XU71_9GAMM</name>
<evidence type="ECO:0000313" key="1">
    <source>
        <dbReference type="EMBL" id="MDR7192322.1"/>
    </source>
</evidence>